<dbReference type="UniPathway" id="UPA00077">
    <property type="reaction ID" value="UER00158"/>
</dbReference>
<dbReference type="Pfam" id="PF00186">
    <property type="entry name" value="DHFR_1"/>
    <property type="match status" value="1"/>
</dbReference>
<comment type="function">
    <text evidence="7 8">Key enzyme in folate metabolism. Catalyzes an essential reaction for de novo glycine and purine synthesis, and for DNA precursor synthesis.</text>
</comment>
<dbReference type="GO" id="GO:0046655">
    <property type="term" value="P:folic acid metabolic process"/>
    <property type="evidence" value="ECO:0007669"/>
    <property type="project" value="TreeGrafter"/>
</dbReference>
<dbReference type="PROSITE" id="PS51330">
    <property type="entry name" value="DHFR_2"/>
    <property type="match status" value="1"/>
</dbReference>
<dbReference type="HOGENOM" id="CLU_043966_5_1_10"/>
<comment type="similarity">
    <text evidence="2 8">Belongs to the dihydrofolate reductase family.</text>
</comment>
<dbReference type="GO" id="GO:0070401">
    <property type="term" value="F:NADP+ binding"/>
    <property type="evidence" value="ECO:0007669"/>
    <property type="project" value="UniProtKB-ARBA"/>
</dbReference>
<keyword evidence="11" id="KW-1185">Reference proteome</keyword>
<accession>L0G1G7</accession>
<dbReference type="PATRIC" id="fig|926556.3.peg.2578"/>
<evidence type="ECO:0000256" key="3">
    <source>
        <dbReference type="ARBA" id="ARBA00012856"/>
    </source>
</evidence>
<evidence type="ECO:0000256" key="2">
    <source>
        <dbReference type="ARBA" id="ARBA00009539"/>
    </source>
</evidence>
<dbReference type="InterPro" id="IPR024072">
    <property type="entry name" value="DHFR-like_dom_sf"/>
</dbReference>
<comment type="pathway">
    <text evidence="1 8">Cofactor biosynthesis; tetrahydrofolate biosynthesis; 5,6,7,8-tetrahydrofolate from 7,8-dihydrofolate: step 1/1.</text>
</comment>
<dbReference type="GO" id="GO:0046452">
    <property type="term" value="P:dihydrofolate metabolic process"/>
    <property type="evidence" value="ECO:0007669"/>
    <property type="project" value="TreeGrafter"/>
</dbReference>
<dbReference type="EMBL" id="CP003346">
    <property type="protein sequence ID" value="AGA78695.1"/>
    <property type="molecule type" value="Genomic_DNA"/>
</dbReference>
<reference evidence="11" key="1">
    <citation type="submission" date="2012-02" db="EMBL/GenBank/DDBJ databases">
        <title>The complete genome of Echinicola vietnamensis DSM 17526.</title>
        <authorList>
            <person name="Lucas S."/>
            <person name="Copeland A."/>
            <person name="Lapidus A."/>
            <person name="Glavina del Rio T."/>
            <person name="Dalin E."/>
            <person name="Tice H."/>
            <person name="Bruce D."/>
            <person name="Goodwin L."/>
            <person name="Pitluck S."/>
            <person name="Peters L."/>
            <person name="Ovchinnikova G."/>
            <person name="Teshima H."/>
            <person name="Kyrpides N."/>
            <person name="Mavromatis K."/>
            <person name="Ivanova N."/>
            <person name="Brettin T."/>
            <person name="Detter J.C."/>
            <person name="Han C."/>
            <person name="Larimer F."/>
            <person name="Land M."/>
            <person name="Hauser L."/>
            <person name="Markowitz V."/>
            <person name="Cheng J.-F."/>
            <person name="Hugenholtz P."/>
            <person name="Woyke T."/>
            <person name="Wu D."/>
            <person name="Brambilla E."/>
            <person name="Klenk H.-P."/>
            <person name="Eisen J.A."/>
        </authorList>
    </citation>
    <scope>NUCLEOTIDE SEQUENCE [LARGE SCALE GENOMIC DNA]</scope>
    <source>
        <strain evidence="11">DSM 17526 / LMG 23754 / KMM 6221</strain>
    </source>
</reference>
<keyword evidence="6 8" id="KW-0560">Oxidoreductase</keyword>
<evidence type="ECO:0000313" key="11">
    <source>
        <dbReference type="Proteomes" id="UP000010796"/>
    </source>
</evidence>
<dbReference type="FunFam" id="3.40.430.10:FF:000001">
    <property type="entry name" value="Dihydrofolate reductase"/>
    <property type="match status" value="1"/>
</dbReference>
<evidence type="ECO:0000313" key="10">
    <source>
        <dbReference type="EMBL" id="AGA78695.1"/>
    </source>
</evidence>
<dbReference type="AlphaFoldDB" id="L0G1G7"/>
<dbReference type="Gene3D" id="3.40.430.10">
    <property type="entry name" value="Dihydrofolate Reductase, subunit A"/>
    <property type="match status" value="1"/>
</dbReference>
<dbReference type="GO" id="GO:0006730">
    <property type="term" value="P:one-carbon metabolic process"/>
    <property type="evidence" value="ECO:0007669"/>
    <property type="project" value="UniProtKB-KW"/>
</dbReference>
<gene>
    <name evidence="10" type="ordered locus">Echvi_2448</name>
</gene>
<evidence type="ECO:0000256" key="6">
    <source>
        <dbReference type="ARBA" id="ARBA00023002"/>
    </source>
</evidence>
<dbReference type="KEGG" id="evi:Echvi_2448"/>
<keyword evidence="5 8" id="KW-0521">NADP</keyword>
<dbReference type="GO" id="GO:0046654">
    <property type="term" value="P:tetrahydrofolate biosynthetic process"/>
    <property type="evidence" value="ECO:0007669"/>
    <property type="project" value="UniProtKB-UniPathway"/>
</dbReference>
<proteinExistence type="inferred from homology"/>
<dbReference type="PRINTS" id="PR00070">
    <property type="entry name" value="DHFR"/>
</dbReference>
<dbReference type="GO" id="GO:0004146">
    <property type="term" value="F:dihydrofolate reductase activity"/>
    <property type="evidence" value="ECO:0007669"/>
    <property type="project" value="UniProtKB-EC"/>
</dbReference>
<sequence>MQFKTPKALILSIIVAKANNNVIGKDNQLIWRLSADLRHFKQQTTGHYIIMGRKTYESMGKPLPNRTSVVITRNKQYEVPEGHHVVHSLEKAIAIAKEGGDDKAFIIGGAEIYKQALPLVDEMIITVVDCAPEGDAYFPEFSLENWTKTAEEFHKKDEKNQFDYTFVTYQKAKPITA</sequence>
<dbReference type="EC" id="1.5.1.3" evidence="3 8"/>
<evidence type="ECO:0000259" key="9">
    <source>
        <dbReference type="PROSITE" id="PS51330"/>
    </source>
</evidence>
<dbReference type="InterPro" id="IPR001796">
    <property type="entry name" value="DHFR_dom"/>
</dbReference>
<keyword evidence="4 8" id="KW-0554">One-carbon metabolism</keyword>
<dbReference type="PANTHER" id="PTHR48069">
    <property type="entry name" value="DIHYDROFOLATE REDUCTASE"/>
    <property type="match status" value="1"/>
</dbReference>
<evidence type="ECO:0000256" key="4">
    <source>
        <dbReference type="ARBA" id="ARBA00022563"/>
    </source>
</evidence>
<dbReference type="Proteomes" id="UP000010796">
    <property type="component" value="Chromosome"/>
</dbReference>
<dbReference type="GO" id="GO:0005829">
    <property type="term" value="C:cytosol"/>
    <property type="evidence" value="ECO:0007669"/>
    <property type="project" value="TreeGrafter"/>
</dbReference>
<evidence type="ECO:0000256" key="7">
    <source>
        <dbReference type="ARBA" id="ARBA00025067"/>
    </source>
</evidence>
<name>L0G1G7_ECHVK</name>
<comment type="catalytic activity">
    <reaction evidence="8">
        <text>(6S)-5,6,7,8-tetrahydrofolate + NADP(+) = 7,8-dihydrofolate + NADPH + H(+)</text>
        <dbReference type="Rhea" id="RHEA:15009"/>
        <dbReference type="ChEBI" id="CHEBI:15378"/>
        <dbReference type="ChEBI" id="CHEBI:57451"/>
        <dbReference type="ChEBI" id="CHEBI:57453"/>
        <dbReference type="ChEBI" id="CHEBI:57783"/>
        <dbReference type="ChEBI" id="CHEBI:58349"/>
        <dbReference type="EC" id="1.5.1.3"/>
    </reaction>
</comment>
<organism evidence="10 11">
    <name type="scientific">Echinicola vietnamensis (strain DSM 17526 / LMG 23754 / KMM 6221)</name>
    <dbReference type="NCBI Taxonomy" id="926556"/>
    <lineage>
        <taxon>Bacteria</taxon>
        <taxon>Pseudomonadati</taxon>
        <taxon>Bacteroidota</taxon>
        <taxon>Cytophagia</taxon>
        <taxon>Cytophagales</taxon>
        <taxon>Cyclobacteriaceae</taxon>
        <taxon>Echinicola</taxon>
    </lineage>
</organism>
<dbReference type="PANTHER" id="PTHR48069:SF3">
    <property type="entry name" value="DIHYDROFOLATE REDUCTASE"/>
    <property type="match status" value="1"/>
</dbReference>
<dbReference type="SUPFAM" id="SSF53597">
    <property type="entry name" value="Dihydrofolate reductase-like"/>
    <property type="match status" value="1"/>
</dbReference>
<dbReference type="PIRSF" id="PIRSF000194">
    <property type="entry name" value="DHFR"/>
    <property type="match status" value="1"/>
</dbReference>
<dbReference type="InterPro" id="IPR012259">
    <property type="entry name" value="DHFR"/>
</dbReference>
<evidence type="ECO:0000256" key="1">
    <source>
        <dbReference type="ARBA" id="ARBA00004903"/>
    </source>
</evidence>
<protein>
    <recommendedName>
        <fullName evidence="3 8">Dihydrofolate reductase</fullName>
        <ecNumber evidence="3 8">1.5.1.3</ecNumber>
    </recommendedName>
</protein>
<evidence type="ECO:0000256" key="5">
    <source>
        <dbReference type="ARBA" id="ARBA00022857"/>
    </source>
</evidence>
<dbReference type="eggNOG" id="COG0262">
    <property type="taxonomic scope" value="Bacteria"/>
</dbReference>
<evidence type="ECO:0000256" key="8">
    <source>
        <dbReference type="PIRNR" id="PIRNR000194"/>
    </source>
</evidence>
<feature type="domain" description="DHFR" evidence="9">
    <location>
        <begin position="10"/>
        <end position="171"/>
    </location>
</feature>
<dbReference type="CDD" id="cd00209">
    <property type="entry name" value="DHFR"/>
    <property type="match status" value="1"/>
</dbReference>
<dbReference type="STRING" id="926556.Echvi_2448"/>